<sequence>MPPTHAQVSAVMGVRKGTQLRPNLKTPEHLNNRVCKEWKSTASKRLGDMVRKAMDKEITEWMPIEQKQRVQAIWQTDAFKKRSTQNKKNKTTGPKNEYERLKHNASQSGTQIDDDKLFLQTVGGKNKKGTVYGLGTESEAYFPGSAHHFSLVTTTYTPSVVSQMEARLKKIRRCSSSCKGGA</sequence>
<gene>
    <name evidence="1" type="ORF">Cgig2_001816</name>
</gene>
<evidence type="ECO:0000313" key="2">
    <source>
        <dbReference type="Proteomes" id="UP001153076"/>
    </source>
</evidence>
<reference evidence="1" key="1">
    <citation type="submission" date="2022-04" db="EMBL/GenBank/DDBJ databases">
        <title>Carnegiea gigantea Genome sequencing and assembly v2.</title>
        <authorList>
            <person name="Copetti D."/>
            <person name="Sanderson M.J."/>
            <person name="Burquez A."/>
            <person name="Wojciechowski M.F."/>
        </authorList>
    </citation>
    <scope>NUCLEOTIDE SEQUENCE</scope>
    <source>
        <strain evidence="1">SGP5-SGP5p</strain>
        <tissue evidence="1">Aerial part</tissue>
    </source>
</reference>
<proteinExistence type="predicted"/>
<organism evidence="1 2">
    <name type="scientific">Carnegiea gigantea</name>
    <dbReference type="NCBI Taxonomy" id="171969"/>
    <lineage>
        <taxon>Eukaryota</taxon>
        <taxon>Viridiplantae</taxon>
        <taxon>Streptophyta</taxon>
        <taxon>Embryophyta</taxon>
        <taxon>Tracheophyta</taxon>
        <taxon>Spermatophyta</taxon>
        <taxon>Magnoliopsida</taxon>
        <taxon>eudicotyledons</taxon>
        <taxon>Gunneridae</taxon>
        <taxon>Pentapetalae</taxon>
        <taxon>Caryophyllales</taxon>
        <taxon>Cactineae</taxon>
        <taxon>Cactaceae</taxon>
        <taxon>Cactoideae</taxon>
        <taxon>Echinocereeae</taxon>
        <taxon>Carnegiea</taxon>
    </lineage>
</organism>
<comment type="caution">
    <text evidence="1">The sequence shown here is derived from an EMBL/GenBank/DDBJ whole genome shotgun (WGS) entry which is preliminary data.</text>
</comment>
<name>A0A9Q1GHW9_9CARY</name>
<evidence type="ECO:0000313" key="1">
    <source>
        <dbReference type="EMBL" id="KAJ8420986.1"/>
    </source>
</evidence>
<dbReference type="OrthoDB" id="1434206at2759"/>
<dbReference type="Proteomes" id="UP001153076">
    <property type="component" value="Unassembled WGS sequence"/>
</dbReference>
<protein>
    <submittedName>
        <fullName evidence="1">Uncharacterized protein</fullName>
    </submittedName>
</protein>
<dbReference type="EMBL" id="JAKOGI010002994">
    <property type="protein sequence ID" value="KAJ8420986.1"/>
    <property type="molecule type" value="Genomic_DNA"/>
</dbReference>
<keyword evidence="2" id="KW-1185">Reference proteome</keyword>
<accession>A0A9Q1GHW9</accession>
<dbReference type="AlphaFoldDB" id="A0A9Q1GHW9"/>